<dbReference type="Pfam" id="PF12937">
    <property type="entry name" value="F-box-like"/>
    <property type="match status" value="1"/>
</dbReference>
<name>A0A9P4VPT6_9PEZI</name>
<dbReference type="PANTHER" id="PTHR10706">
    <property type="entry name" value="F-BOX FAMILY PROTEIN"/>
    <property type="match status" value="1"/>
</dbReference>
<keyword evidence="2" id="KW-0833">Ubl conjugation pathway</keyword>
<dbReference type="Proteomes" id="UP000799429">
    <property type="component" value="Unassembled WGS sequence"/>
</dbReference>
<comment type="caution">
    <text evidence="5">The sequence shown here is derived from an EMBL/GenBank/DDBJ whole genome shotgun (WGS) entry which is preliminary data.</text>
</comment>
<evidence type="ECO:0000256" key="1">
    <source>
        <dbReference type="ARBA" id="ARBA00004906"/>
    </source>
</evidence>
<evidence type="ECO:0000313" key="6">
    <source>
        <dbReference type="Proteomes" id="UP000799429"/>
    </source>
</evidence>
<dbReference type="InterPro" id="IPR001810">
    <property type="entry name" value="F-box_dom"/>
</dbReference>
<evidence type="ECO:0000259" key="4">
    <source>
        <dbReference type="PROSITE" id="PS50181"/>
    </source>
</evidence>
<protein>
    <recommendedName>
        <fullName evidence="4">F-box domain-containing protein</fullName>
    </recommendedName>
</protein>
<dbReference type="OrthoDB" id="722566at2759"/>
<dbReference type="EMBL" id="MU006101">
    <property type="protein sequence ID" value="KAF2837087.1"/>
    <property type="molecule type" value="Genomic_DNA"/>
</dbReference>
<gene>
    <name evidence="5" type="ORF">M501DRAFT_938699</name>
</gene>
<evidence type="ECO:0000256" key="3">
    <source>
        <dbReference type="SAM" id="MobiDB-lite"/>
    </source>
</evidence>
<proteinExistence type="predicted"/>
<feature type="compositionally biased region" description="Basic residues" evidence="3">
    <location>
        <begin position="236"/>
        <end position="246"/>
    </location>
</feature>
<feature type="region of interest" description="Disordered" evidence="3">
    <location>
        <begin position="230"/>
        <end position="250"/>
    </location>
</feature>
<dbReference type="Pfam" id="PF12014">
    <property type="entry name" value="Cyclin_D1_bind"/>
    <property type="match status" value="1"/>
</dbReference>
<dbReference type="SUPFAM" id="SSF81383">
    <property type="entry name" value="F-box domain"/>
    <property type="match status" value="1"/>
</dbReference>
<feature type="domain" description="F-box" evidence="4">
    <location>
        <begin position="17"/>
        <end position="63"/>
    </location>
</feature>
<dbReference type="PROSITE" id="PS50181">
    <property type="entry name" value="FBOX"/>
    <property type="match status" value="1"/>
</dbReference>
<keyword evidence="6" id="KW-1185">Reference proteome</keyword>
<organism evidence="5 6">
    <name type="scientific">Patellaria atrata CBS 101060</name>
    <dbReference type="NCBI Taxonomy" id="1346257"/>
    <lineage>
        <taxon>Eukaryota</taxon>
        <taxon>Fungi</taxon>
        <taxon>Dikarya</taxon>
        <taxon>Ascomycota</taxon>
        <taxon>Pezizomycotina</taxon>
        <taxon>Dothideomycetes</taxon>
        <taxon>Dothideomycetes incertae sedis</taxon>
        <taxon>Patellariales</taxon>
        <taxon>Patellariaceae</taxon>
        <taxon>Patellaria</taxon>
    </lineage>
</organism>
<dbReference type="InterPro" id="IPR036047">
    <property type="entry name" value="F-box-like_dom_sf"/>
</dbReference>
<dbReference type="PANTHER" id="PTHR10706:SF130">
    <property type="entry name" value="F-BOX ONLY PROTEIN 31"/>
    <property type="match status" value="1"/>
</dbReference>
<reference evidence="5" key="1">
    <citation type="journal article" date="2020" name="Stud. Mycol.">
        <title>101 Dothideomycetes genomes: a test case for predicting lifestyles and emergence of pathogens.</title>
        <authorList>
            <person name="Haridas S."/>
            <person name="Albert R."/>
            <person name="Binder M."/>
            <person name="Bloem J."/>
            <person name="Labutti K."/>
            <person name="Salamov A."/>
            <person name="Andreopoulos B."/>
            <person name="Baker S."/>
            <person name="Barry K."/>
            <person name="Bills G."/>
            <person name="Bluhm B."/>
            <person name="Cannon C."/>
            <person name="Castanera R."/>
            <person name="Culley D."/>
            <person name="Daum C."/>
            <person name="Ezra D."/>
            <person name="Gonzalez J."/>
            <person name="Henrissat B."/>
            <person name="Kuo A."/>
            <person name="Liang C."/>
            <person name="Lipzen A."/>
            <person name="Lutzoni F."/>
            <person name="Magnuson J."/>
            <person name="Mondo S."/>
            <person name="Nolan M."/>
            <person name="Ohm R."/>
            <person name="Pangilinan J."/>
            <person name="Park H.-J."/>
            <person name="Ramirez L."/>
            <person name="Alfaro M."/>
            <person name="Sun H."/>
            <person name="Tritt A."/>
            <person name="Yoshinaga Y."/>
            <person name="Zwiers L.-H."/>
            <person name="Turgeon B."/>
            <person name="Goodwin S."/>
            <person name="Spatafora J."/>
            <person name="Crous P."/>
            <person name="Grigoriev I."/>
        </authorList>
    </citation>
    <scope>NUCLEOTIDE SEQUENCE</scope>
    <source>
        <strain evidence="5">CBS 101060</strain>
    </source>
</reference>
<dbReference type="InterPro" id="IPR045048">
    <property type="entry name" value="FBXO31/39"/>
</dbReference>
<evidence type="ECO:0000256" key="2">
    <source>
        <dbReference type="ARBA" id="ARBA00022786"/>
    </source>
</evidence>
<sequence length="484" mass="54444">MSHTNEPTHTTTRPIRVAPFLTLPDELIQHILSFLSPRTLARVSQTCRRLYTHTLDEQLWHPFVQPNTPGIKLPLFSPAPQTYREIYATLHPYWFLTRHKVWFSDRLPMGSILIARYDPRFGSIRAHNLVASKGPATMEFWAGQSNAIIHSFHPKVQLDLNRTVIKLDKTMLPVGDGPLYSQEVWMDVHADAGSKGLTSMLALAHTLPPARLAPTTSVWPPWIIPASARTGNQSHNHFRSTGHRPQTRSDVSQTSFRLRKFLKFTNRIVSFDLGDFGTHVDTYTTLDPKLYTPTRQKPWRGIWVGDYSGHGCEFLAVMQPEESTAGPIPTRASQVLEARRSNSVSSDGSYQSAQTILSSGESAEIKVEQVKKDTNSSEDEVQYTGRIEAVKLTGDANVPRGEYTFIAPDIGPGGLVRVATEGIFEGARIVRSVGHIAEHGFNDDKYIPSQLILISKDLMAQYWEEFGHVSMYRRVEIDSFLDVE</sequence>
<dbReference type="CDD" id="cd22139">
    <property type="entry name" value="F-box_unchar"/>
    <property type="match status" value="1"/>
</dbReference>
<dbReference type="AlphaFoldDB" id="A0A9P4VPT6"/>
<comment type="pathway">
    <text evidence="1">Protein modification; protein ubiquitination.</text>
</comment>
<dbReference type="SMART" id="SM00256">
    <property type="entry name" value="FBOX"/>
    <property type="match status" value="1"/>
</dbReference>
<accession>A0A9P4VPT6</accession>
<evidence type="ECO:0000313" key="5">
    <source>
        <dbReference type="EMBL" id="KAF2837087.1"/>
    </source>
</evidence>
<dbReference type="Gene3D" id="1.20.1280.50">
    <property type="match status" value="1"/>
</dbReference>